<dbReference type="InterPro" id="IPR004860">
    <property type="entry name" value="LAGLIDADG_dom"/>
</dbReference>
<dbReference type="RefSeq" id="YP_004376387.1">
    <property type="nucleotide sequence ID" value="NC_015400.1"/>
</dbReference>
<reference evidence="3" key="1">
    <citation type="submission" date="2010-09" db="EMBL/GenBank/DDBJ databases">
        <authorList>
            <person name="Garcia O."/>
            <person name="Costa G.G.L."/>
            <person name="Tiburcio R.A."/>
            <person name="Medrano F.J."/>
            <person name="Carazzolle M.F."/>
            <person name="Thomazella D.T."/>
            <person name="Schuster S.C."/>
            <person name="Carlson J.E."/>
            <person name="Guiltinan M.J."/>
            <person name="Bailey B.A."/>
            <person name="Mieckowski P."/>
            <person name="Pereira G.A.G."/>
            <person name="Meinhardt L.W."/>
        </authorList>
    </citation>
    <scope>NUCLEOTIDE SEQUENCE</scope>
</reference>
<proteinExistence type="predicted"/>
<dbReference type="GeneID" id="10446053"/>
<geneLocation type="mitochondrion" evidence="3"/>
<comment type="function">
    <text evidence="1">Mitochondrial DNA endonuclease involved in intron homing.</text>
</comment>
<sequence length="96" mass="11588">MEILDYVFFSSVINKDYIFHLYEIFKSYTKTPPKEITRKKINQLTGHLQTDIYFSTLKYSYFNFAREEFYKPVVSIETNKDLVKIKKVVPFDIKKI</sequence>
<reference key="2">
    <citation type="journal article" date="2012" name="Fungal Biol.">
        <title>The mitochondrial genome of Moniliophthora roreri, the frosty pod rot pathogen of cacao.</title>
        <authorList>
            <person name="Costa G.G.L."/>
            <person name="Cabrera O.G."/>
            <person name="Tiburcio R.A."/>
            <person name="Medrano F.J."/>
            <person name="Carazzolle M.F."/>
            <person name="Thomazella D.P.T."/>
            <person name="Schuster S.C."/>
            <person name="Carlson J.E."/>
            <person name="Guiltinan M.J."/>
            <person name="Bailey B.A."/>
            <person name="Mieczkowski P."/>
            <person name="Pereira G.A.G."/>
            <person name="Meinhardt L.W."/>
        </authorList>
    </citation>
    <scope>NUCLEOTIDE SEQUENCE [LARGE SCALE GENOMIC DNA]</scope>
    <source>
        <strain>MCA 2997</strain>
    </source>
</reference>
<accession>F2WVL6</accession>
<dbReference type="SUPFAM" id="SSF55608">
    <property type="entry name" value="Homing endonucleases"/>
    <property type="match status" value="1"/>
</dbReference>
<dbReference type="InterPro" id="IPR027434">
    <property type="entry name" value="Homing_endonucl"/>
</dbReference>
<evidence type="ECO:0000256" key="1">
    <source>
        <dbReference type="ARBA" id="ARBA00002670"/>
    </source>
</evidence>
<keyword evidence="3" id="KW-0496">Mitochondrion</keyword>
<dbReference type="GO" id="GO:0004519">
    <property type="term" value="F:endonuclease activity"/>
    <property type="evidence" value="ECO:0007669"/>
    <property type="project" value="InterPro"/>
</dbReference>
<gene>
    <name evidence="3" type="primary">oi2nad1</name>
</gene>
<evidence type="ECO:0000259" key="2">
    <source>
        <dbReference type="Pfam" id="PF03161"/>
    </source>
</evidence>
<evidence type="ECO:0000313" key="3">
    <source>
        <dbReference type="EMBL" id="ADO51576.1"/>
    </source>
</evidence>
<organism>
    <name type="scientific">Moniliophthora roreri (strain MCA 2997)</name>
    <name type="common">Cocoa frosty pod rot fungus</name>
    <name type="synonym">Crinipellis roreri</name>
    <dbReference type="NCBI Taxonomy" id="1381753"/>
    <lineage>
        <taxon>Eukaryota</taxon>
        <taxon>Fungi</taxon>
        <taxon>Dikarya</taxon>
        <taxon>Basidiomycota</taxon>
        <taxon>Agaricomycotina</taxon>
        <taxon>Agaricomycetes</taxon>
        <taxon>Agaricomycetidae</taxon>
        <taxon>Agaricales</taxon>
        <taxon>Marasmiineae</taxon>
        <taxon>Marasmiaceae</taxon>
        <taxon>Moniliophthora</taxon>
    </lineage>
</organism>
<feature type="domain" description="Homing endonuclease LAGLIDADG" evidence="2">
    <location>
        <begin position="8"/>
        <end position="72"/>
    </location>
</feature>
<keyword evidence="4" id="KW-1185">Reference proteome</keyword>
<dbReference type="Pfam" id="PF03161">
    <property type="entry name" value="LAGLIDADG_2"/>
    <property type="match status" value="1"/>
</dbReference>
<evidence type="ECO:0000313" key="4">
    <source>
        <dbReference type="Proteomes" id="UP000017559"/>
    </source>
</evidence>
<dbReference type="AlphaFoldDB" id="F2WVL6"/>
<dbReference type="Gene3D" id="3.10.28.10">
    <property type="entry name" value="Homing endonucleases"/>
    <property type="match status" value="1"/>
</dbReference>
<dbReference type="Proteomes" id="UP000017559">
    <property type="component" value="Mitochondrion"/>
</dbReference>
<dbReference type="EMBL" id="HQ259115">
    <property type="protein sequence ID" value="ADO51576.1"/>
    <property type="molecule type" value="Genomic_DNA"/>
</dbReference>
<name>F2WVL6_MONRO</name>
<protein>
    <submittedName>
        <fullName evidence="3">Intronic ORF at intron 2 of nad1</fullName>
    </submittedName>
</protein>